<evidence type="ECO:0000256" key="2">
    <source>
        <dbReference type="ARBA" id="ARBA00023242"/>
    </source>
</evidence>
<evidence type="ECO:0000313" key="6">
    <source>
        <dbReference type="EMBL" id="KAI9176692.1"/>
    </source>
</evidence>
<feature type="region of interest" description="Disordered" evidence="5">
    <location>
        <begin position="59"/>
        <end position="136"/>
    </location>
</feature>
<keyword evidence="1" id="KW-0175">Coiled coil</keyword>
<feature type="compositionally biased region" description="Polar residues" evidence="5">
    <location>
        <begin position="74"/>
        <end position="90"/>
    </location>
</feature>
<keyword evidence="2" id="KW-0539">Nucleus</keyword>
<dbReference type="AlphaFoldDB" id="A0AAD5ITK3"/>
<comment type="caution">
    <text evidence="6">The sequence shown here is derived from an EMBL/GenBank/DDBJ whole genome shotgun (WGS) entry which is preliminary data.</text>
</comment>
<dbReference type="InterPro" id="IPR040418">
    <property type="entry name" value="CRWN"/>
</dbReference>
<evidence type="ECO:0000256" key="5">
    <source>
        <dbReference type="SAM" id="MobiDB-lite"/>
    </source>
</evidence>
<evidence type="ECO:0000256" key="1">
    <source>
        <dbReference type="ARBA" id="ARBA00023054"/>
    </source>
</evidence>
<dbReference type="PANTHER" id="PTHR31908:SF11">
    <property type="entry name" value="PROTEIN CROWDED NUCLEI 1"/>
    <property type="match status" value="1"/>
</dbReference>
<dbReference type="EMBL" id="JAJSOW010000102">
    <property type="protein sequence ID" value="KAI9176692.1"/>
    <property type="molecule type" value="Genomic_DNA"/>
</dbReference>
<protein>
    <submittedName>
        <fullName evidence="6">Uncharacterized protein</fullName>
    </submittedName>
</protein>
<dbReference type="GO" id="GO:0006997">
    <property type="term" value="P:nucleus organization"/>
    <property type="evidence" value="ECO:0007669"/>
    <property type="project" value="InterPro"/>
</dbReference>
<sequence>MGHLLIKKKGWSSKYEELKLTFVEVQDTLKREQVTYSIAITDVEKRDVNLRKVVGLEKQHMSDGESSIADKGTSRNARMQNRAQTSNITMSEHKGEDSKGLLDCVRVGKQRKRRQKVVSDVQPPVHPPYNLWRPKT</sequence>
<dbReference type="Proteomes" id="UP001064489">
    <property type="component" value="Chromosome 5"/>
</dbReference>
<accession>A0AAD5ITK3</accession>
<reference evidence="6" key="2">
    <citation type="submission" date="2023-02" db="EMBL/GenBank/DDBJ databases">
        <authorList>
            <person name="Swenson N.G."/>
            <person name="Wegrzyn J.L."/>
            <person name="Mcevoy S.L."/>
        </authorList>
    </citation>
    <scope>NUCLEOTIDE SEQUENCE</scope>
    <source>
        <strain evidence="6">91603</strain>
        <tissue evidence="6">Leaf</tissue>
    </source>
</reference>
<evidence type="ECO:0000313" key="7">
    <source>
        <dbReference type="Proteomes" id="UP001064489"/>
    </source>
</evidence>
<name>A0AAD5ITK3_ACENE</name>
<evidence type="ECO:0000256" key="4">
    <source>
        <dbReference type="ARBA" id="ARBA00024208"/>
    </source>
</evidence>
<comment type="similarity">
    <text evidence="4">Belongs to the CRWN family.</text>
</comment>
<reference evidence="6" key="1">
    <citation type="journal article" date="2022" name="Plant J.">
        <title>Strategies of tolerance reflected in two North American maple genomes.</title>
        <authorList>
            <person name="McEvoy S.L."/>
            <person name="Sezen U.U."/>
            <person name="Trouern-Trend A."/>
            <person name="McMahon S.M."/>
            <person name="Schaberg P.G."/>
            <person name="Yang J."/>
            <person name="Wegrzyn J.L."/>
            <person name="Swenson N.G."/>
        </authorList>
    </citation>
    <scope>NUCLEOTIDE SEQUENCE</scope>
    <source>
        <strain evidence="6">91603</strain>
    </source>
</reference>
<dbReference type="GO" id="GO:0005652">
    <property type="term" value="C:nuclear lamina"/>
    <property type="evidence" value="ECO:0007669"/>
    <property type="project" value="UniProtKB-SubCell"/>
</dbReference>
<dbReference type="PANTHER" id="PTHR31908">
    <property type="entry name" value="PROTEIN CROWDED NUCLEI 4"/>
    <property type="match status" value="1"/>
</dbReference>
<feature type="compositionally biased region" description="Basic and acidic residues" evidence="5">
    <location>
        <begin position="91"/>
        <end position="100"/>
    </location>
</feature>
<gene>
    <name evidence="6" type="ORF">LWI28_006019</name>
</gene>
<comment type="subcellular location">
    <subcellularLocation>
        <location evidence="3">Nucleus lamina</location>
    </subcellularLocation>
</comment>
<organism evidence="6 7">
    <name type="scientific">Acer negundo</name>
    <name type="common">Box elder</name>
    <dbReference type="NCBI Taxonomy" id="4023"/>
    <lineage>
        <taxon>Eukaryota</taxon>
        <taxon>Viridiplantae</taxon>
        <taxon>Streptophyta</taxon>
        <taxon>Embryophyta</taxon>
        <taxon>Tracheophyta</taxon>
        <taxon>Spermatophyta</taxon>
        <taxon>Magnoliopsida</taxon>
        <taxon>eudicotyledons</taxon>
        <taxon>Gunneridae</taxon>
        <taxon>Pentapetalae</taxon>
        <taxon>rosids</taxon>
        <taxon>malvids</taxon>
        <taxon>Sapindales</taxon>
        <taxon>Sapindaceae</taxon>
        <taxon>Hippocastanoideae</taxon>
        <taxon>Acereae</taxon>
        <taxon>Acer</taxon>
    </lineage>
</organism>
<evidence type="ECO:0000256" key="3">
    <source>
        <dbReference type="ARBA" id="ARBA00024186"/>
    </source>
</evidence>
<proteinExistence type="inferred from homology"/>
<keyword evidence="7" id="KW-1185">Reference proteome</keyword>